<dbReference type="PANTHER" id="PTHR43625:SF40">
    <property type="entry name" value="ALDO-KETO REDUCTASE YAKC [NADP(+)]"/>
    <property type="match status" value="1"/>
</dbReference>
<sequence>MQKRLLGTTPVNPLGFGAMNLVHGYSHFPGERDAAALLHAALDAGVDHLDTATLYGGGRSEELIGTHLAHRRGEYFLASKGGLSIGEGRAMIDGRPATLTGQIDASLKALQTEHIDLYYLHRLDPAVPIEESVGALADAVTAGKIGGIGLSEVSVATLQRAHAVHPIMAVQNEYSLATRNPELGMLDACARLGTAFVSFSPLYRALLTGALRTIEDLPAGDMRHHMPRFRAENLRANLALVDAFGTLATSLETTPAALALAWVLAQGEHVHVIPGTTSAPHLTENMGAADLVLDAAALAAADALINQDTIAGRRYSSHQFRSIDSEDFDVVIH</sequence>
<name>A0A839QQJ9_9MICC</name>
<evidence type="ECO:0000259" key="2">
    <source>
        <dbReference type="Pfam" id="PF00248"/>
    </source>
</evidence>
<dbReference type="InterPro" id="IPR023210">
    <property type="entry name" value="NADP_OxRdtase_dom"/>
</dbReference>
<feature type="domain" description="NADP-dependent oxidoreductase" evidence="2">
    <location>
        <begin position="13"/>
        <end position="305"/>
    </location>
</feature>
<evidence type="ECO:0000313" key="3">
    <source>
        <dbReference type="EMBL" id="MBB2995532.1"/>
    </source>
</evidence>
<dbReference type="SUPFAM" id="SSF51430">
    <property type="entry name" value="NAD(P)-linked oxidoreductase"/>
    <property type="match status" value="1"/>
</dbReference>
<dbReference type="Pfam" id="PF00248">
    <property type="entry name" value="Aldo_ket_red"/>
    <property type="match status" value="1"/>
</dbReference>
<accession>A0A839QQJ9</accession>
<dbReference type="GO" id="GO:0016491">
    <property type="term" value="F:oxidoreductase activity"/>
    <property type="evidence" value="ECO:0007669"/>
    <property type="project" value="UniProtKB-KW"/>
</dbReference>
<dbReference type="Proteomes" id="UP000523000">
    <property type="component" value="Unassembled WGS sequence"/>
</dbReference>
<proteinExistence type="predicted"/>
<dbReference type="GO" id="GO:0005737">
    <property type="term" value="C:cytoplasm"/>
    <property type="evidence" value="ECO:0007669"/>
    <property type="project" value="TreeGrafter"/>
</dbReference>
<comment type="caution">
    <text evidence="3">The sequence shown here is derived from an EMBL/GenBank/DDBJ whole genome shotgun (WGS) entry which is preliminary data.</text>
</comment>
<evidence type="ECO:0000313" key="4">
    <source>
        <dbReference type="Proteomes" id="UP000523000"/>
    </source>
</evidence>
<keyword evidence="1" id="KW-0560">Oxidoreductase</keyword>
<dbReference type="PRINTS" id="PR00069">
    <property type="entry name" value="ALDKETRDTASE"/>
</dbReference>
<evidence type="ECO:0000256" key="1">
    <source>
        <dbReference type="ARBA" id="ARBA00023002"/>
    </source>
</evidence>
<organism evidence="3 4">
    <name type="scientific">Paeniglutamicibacter cryotolerans</name>
    <dbReference type="NCBI Taxonomy" id="670079"/>
    <lineage>
        <taxon>Bacteria</taxon>
        <taxon>Bacillati</taxon>
        <taxon>Actinomycetota</taxon>
        <taxon>Actinomycetes</taxon>
        <taxon>Micrococcales</taxon>
        <taxon>Micrococcaceae</taxon>
        <taxon>Paeniglutamicibacter</taxon>
    </lineage>
</organism>
<dbReference type="InterPro" id="IPR036812">
    <property type="entry name" value="NAD(P)_OxRdtase_dom_sf"/>
</dbReference>
<dbReference type="AlphaFoldDB" id="A0A839QQJ9"/>
<dbReference type="EMBL" id="JACHVS010000001">
    <property type="protein sequence ID" value="MBB2995532.1"/>
    <property type="molecule type" value="Genomic_DNA"/>
</dbReference>
<dbReference type="RefSeq" id="WP_183510778.1">
    <property type="nucleotide sequence ID" value="NZ_BAABGK010000110.1"/>
</dbReference>
<gene>
    <name evidence="3" type="ORF">E9229_001723</name>
</gene>
<keyword evidence="4" id="KW-1185">Reference proteome</keyword>
<protein>
    <submittedName>
        <fullName evidence="3">Aryl-alcohol dehydrogenase-like predicted oxidoreductase</fullName>
    </submittedName>
</protein>
<reference evidence="3 4" key="1">
    <citation type="submission" date="2020-08" db="EMBL/GenBank/DDBJ databases">
        <title>Sequencing the genomes of 1000 actinobacteria strains.</title>
        <authorList>
            <person name="Klenk H.-P."/>
        </authorList>
    </citation>
    <scope>NUCLEOTIDE SEQUENCE [LARGE SCALE GENOMIC DNA]</scope>
    <source>
        <strain evidence="3 4">DSM 22826</strain>
    </source>
</reference>
<dbReference type="Gene3D" id="3.20.20.100">
    <property type="entry name" value="NADP-dependent oxidoreductase domain"/>
    <property type="match status" value="1"/>
</dbReference>
<dbReference type="PANTHER" id="PTHR43625">
    <property type="entry name" value="AFLATOXIN B1 ALDEHYDE REDUCTASE"/>
    <property type="match status" value="1"/>
</dbReference>
<dbReference type="InterPro" id="IPR020471">
    <property type="entry name" value="AKR"/>
</dbReference>
<dbReference type="InterPro" id="IPR050791">
    <property type="entry name" value="Aldo-Keto_reductase"/>
</dbReference>